<dbReference type="RefSeq" id="WP_076410900.1">
    <property type="nucleotide sequence ID" value="NZ_MJMN01000009.1"/>
</dbReference>
<name>A0A1R1JVW7_ALCXX</name>
<evidence type="ECO:0000313" key="2">
    <source>
        <dbReference type="Proteomes" id="UP000187251"/>
    </source>
</evidence>
<dbReference type="AlphaFoldDB" id="A0A1R1JVW7"/>
<dbReference type="OrthoDB" id="8667120at2"/>
<sequence length="129" mass="14153">MDKYQQAILALHVAVQEINRLSVEIGLAIEASLVAQDPPAGSPFNGKPPINWLERAYALDHDDDGDRRHAYHDGDVDAYLAANCQHALRAHQLIQQRKAAKVARASARRWITKLGKELAAQPAQQGAGE</sequence>
<accession>A0A1R1JVW7</accession>
<organism evidence="1 2">
    <name type="scientific">Alcaligenes xylosoxydans xylosoxydans</name>
    <name type="common">Achromobacter xylosoxidans</name>
    <dbReference type="NCBI Taxonomy" id="85698"/>
    <lineage>
        <taxon>Bacteria</taxon>
        <taxon>Pseudomonadati</taxon>
        <taxon>Pseudomonadota</taxon>
        <taxon>Betaproteobacteria</taxon>
        <taxon>Burkholderiales</taxon>
        <taxon>Alcaligenaceae</taxon>
        <taxon>Achromobacter</taxon>
    </lineage>
</organism>
<gene>
    <name evidence="1" type="ORF">BIZ92_23380</name>
</gene>
<proteinExistence type="predicted"/>
<evidence type="ECO:0000313" key="1">
    <source>
        <dbReference type="EMBL" id="OMG89757.1"/>
    </source>
</evidence>
<dbReference type="EMBL" id="MJMN01000009">
    <property type="protein sequence ID" value="OMG89757.1"/>
    <property type="molecule type" value="Genomic_DNA"/>
</dbReference>
<dbReference type="Proteomes" id="UP000187251">
    <property type="component" value="Unassembled WGS sequence"/>
</dbReference>
<reference evidence="1 2" key="1">
    <citation type="submission" date="2016-09" db="EMBL/GenBank/DDBJ databases">
        <title>Phylogenomics of Achromobacter.</title>
        <authorList>
            <person name="Jeukens J."/>
            <person name="Freschi L."/>
            <person name="Vincent A.T."/>
            <person name="Emond-Rheault J.-G."/>
            <person name="Kukavica-Ibrulj I."/>
            <person name="Charette S.J."/>
            <person name="Levesque R.C."/>
        </authorList>
    </citation>
    <scope>NUCLEOTIDE SEQUENCE [LARGE SCALE GENOMIC DNA]</scope>
    <source>
        <strain evidence="1 2">AUS488</strain>
    </source>
</reference>
<protein>
    <submittedName>
        <fullName evidence="1">Uncharacterized protein</fullName>
    </submittedName>
</protein>
<comment type="caution">
    <text evidence="1">The sequence shown here is derived from an EMBL/GenBank/DDBJ whole genome shotgun (WGS) entry which is preliminary data.</text>
</comment>